<reference evidence="9" key="1">
    <citation type="submission" date="2017-02" db="UniProtKB">
        <authorList>
            <consortium name="WormBaseParasite"/>
        </authorList>
    </citation>
    <scope>IDENTIFICATION</scope>
</reference>
<evidence type="ECO:0000313" key="9">
    <source>
        <dbReference type="WBParaSite" id="HDID_0001017301-mRNA-1"/>
    </source>
</evidence>
<protein>
    <submittedName>
        <fullName evidence="9">Hydrocephalus-inducing protein homolog</fullName>
    </submittedName>
</protein>
<dbReference type="PANTHER" id="PTHR23053">
    <property type="entry name" value="DLEC1 DELETED IN LUNG AND ESOPHAGEAL CANCER 1"/>
    <property type="match status" value="1"/>
</dbReference>
<dbReference type="PANTHER" id="PTHR23053:SF0">
    <property type="entry name" value="HYDROCEPHALUS-INDUCING PROTEIN HOMOLOG"/>
    <property type="match status" value="1"/>
</dbReference>
<keyword evidence="5" id="KW-0966">Cell projection</keyword>
<gene>
    <name evidence="7" type="ORF">HDID_LOCUS10171</name>
</gene>
<dbReference type="Proteomes" id="UP000274504">
    <property type="component" value="Unassembled WGS sequence"/>
</dbReference>
<sequence length="338" mass="37713">MEGIVVNKSEIFLEEQETAAVELNFLGSEVGLKEGFLRINMESVGTIREIPIRARCRVPKIEQNVKRIELGPCFINHPKEYQIPIKNPSDILAKYRVLPVETADVKILPISYVGVLLSNATTFISFKLIGKNVGNLTENIEISIIGAEQKPLIFEIICECVGPVLSLSTKNADFGEIAILTPTQRVIELSNISPVPANISCFTAKKSTHFEVSPPEMIVLPFSKGKIEVSAFVKVVGIEVTDVLEISTEYASSSPWKVDLRAIGVGDLISVEPELRQTLELGQQFVTLPHIREFIVKNCSCAQQRLVWTIENVRCIRIDKMQKVRMTSVLQLDTKHMQ</sequence>
<dbReference type="InterPro" id="IPR013783">
    <property type="entry name" value="Ig-like_fold"/>
</dbReference>
<dbReference type="EMBL" id="UYSG01011553">
    <property type="protein sequence ID" value="VDL62820.1"/>
    <property type="molecule type" value="Genomic_DNA"/>
</dbReference>
<dbReference type="WBParaSite" id="HDID_0001017301-mRNA-1">
    <property type="protein sequence ID" value="HDID_0001017301-mRNA-1"/>
    <property type="gene ID" value="HDID_0001017301"/>
</dbReference>
<evidence type="ECO:0000313" key="7">
    <source>
        <dbReference type="EMBL" id="VDL62820.1"/>
    </source>
</evidence>
<evidence type="ECO:0000313" key="8">
    <source>
        <dbReference type="Proteomes" id="UP000274504"/>
    </source>
</evidence>
<dbReference type="GO" id="GO:1904158">
    <property type="term" value="P:axonemal central apparatus assembly"/>
    <property type="evidence" value="ECO:0007669"/>
    <property type="project" value="TreeGrafter"/>
</dbReference>
<feature type="domain" description="HYDIN/VesB/CFA65-like Ig-like" evidence="6">
    <location>
        <begin position="163"/>
        <end position="261"/>
    </location>
</feature>
<dbReference type="GO" id="GO:0003341">
    <property type="term" value="P:cilium movement"/>
    <property type="evidence" value="ECO:0007669"/>
    <property type="project" value="TreeGrafter"/>
</dbReference>
<evidence type="ECO:0000256" key="3">
    <source>
        <dbReference type="ARBA" id="ARBA00022490"/>
    </source>
</evidence>
<evidence type="ECO:0000259" key="6">
    <source>
        <dbReference type="Pfam" id="PF22544"/>
    </source>
</evidence>
<dbReference type="Gene3D" id="2.60.40.10">
    <property type="entry name" value="Immunoglobulins"/>
    <property type="match status" value="2"/>
</dbReference>
<evidence type="ECO:0000256" key="1">
    <source>
        <dbReference type="ARBA" id="ARBA00004138"/>
    </source>
</evidence>
<evidence type="ECO:0000256" key="5">
    <source>
        <dbReference type="ARBA" id="ARBA00023273"/>
    </source>
</evidence>
<name>A0A0R3SWU3_HYMDI</name>
<dbReference type="OrthoDB" id="442692at2759"/>
<evidence type="ECO:0000256" key="2">
    <source>
        <dbReference type="ARBA" id="ARBA00004496"/>
    </source>
</evidence>
<evidence type="ECO:0000256" key="4">
    <source>
        <dbReference type="ARBA" id="ARBA00023069"/>
    </source>
</evidence>
<organism evidence="9">
    <name type="scientific">Hymenolepis diminuta</name>
    <name type="common">Rat tapeworm</name>
    <dbReference type="NCBI Taxonomy" id="6216"/>
    <lineage>
        <taxon>Eukaryota</taxon>
        <taxon>Metazoa</taxon>
        <taxon>Spiralia</taxon>
        <taxon>Lophotrochozoa</taxon>
        <taxon>Platyhelminthes</taxon>
        <taxon>Cestoda</taxon>
        <taxon>Eucestoda</taxon>
        <taxon>Cyclophyllidea</taxon>
        <taxon>Hymenolepididae</taxon>
        <taxon>Hymenolepis</taxon>
    </lineage>
</organism>
<proteinExistence type="predicted"/>
<comment type="subcellular location">
    <subcellularLocation>
        <location evidence="1">Cell projection</location>
        <location evidence="1">Cilium</location>
    </subcellularLocation>
    <subcellularLocation>
        <location evidence="2">Cytoplasm</location>
    </subcellularLocation>
</comment>
<keyword evidence="3" id="KW-0963">Cytoplasm</keyword>
<dbReference type="Pfam" id="PF22544">
    <property type="entry name" value="HYDIN_VesB_CFA65-like_Ig"/>
    <property type="match status" value="1"/>
</dbReference>
<accession>A0A0R3SWU3</accession>
<dbReference type="GO" id="GO:0005930">
    <property type="term" value="C:axoneme"/>
    <property type="evidence" value="ECO:0007669"/>
    <property type="project" value="TreeGrafter"/>
</dbReference>
<dbReference type="AlphaFoldDB" id="A0A0R3SWU3"/>
<dbReference type="InterPro" id="IPR033305">
    <property type="entry name" value="Hydin-like"/>
</dbReference>
<dbReference type="InterPro" id="IPR053879">
    <property type="entry name" value="HYDIN_VesB_CFA65-like_Ig"/>
</dbReference>
<dbReference type="STRING" id="6216.A0A0R3SWU3"/>
<reference evidence="7 8" key="2">
    <citation type="submission" date="2018-11" db="EMBL/GenBank/DDBJ databases">
        <authorList>
            <consortium name="Pathogen Informatics"/>
        </authorList>
    </citation>
    <scope>NUCLEOTIDE SEQUENCE [LARGE SCALE GENOMIC DNA]</scope>
</reference>
<keyword evidence="4" id="KW-0969">Cilium</keyword>